<evidence type="ECO:0000259" key="1">
    <source>
        <dbReference type="PROSITE" id="PS50943"/>
    </source>
</evidence>
<dbReference type="GO" id="GO:0003677">
    <property type="term" value="F:DNA binding"/>
    <property type="evidence" value="ECO:0007669"/>
    <property type="project" value="InterPro"/>
</dbReference>
<evidence type="ECO:0000313" key="2">
    <source>
        <dbReference type="EMBL" id="MZR87786.1"/>
    </source>
</evidence>
<evidence type="ECO:0000313" key="4">
    <source>
        <dbReference type="Proteomes" id="UP000466472"/>
    </source>
</evidence>
<dbReference type="Pfam" id="PF08667">
    <property type="entry name" value="BetR"/>
    <property type="match status" value="1"/>
</dbReference>
<feature type="domain" description="HTH cro/C1-type" evidence="1">
    <location>
        <begin position="29"/>
        <end position="83"/>
    </location>
</feature>
<gene>
    <name evidence="2" type="ORF">GT999_00325</name>
    <name evidence="3" type="ORF">GUA24_00330</name>
</gene>
<dbReference type="Proteomes" id="UP000466472">
    <property type="component" value="Unassembled WGS sequence"/>
</dbReference>
<protein>
    <submittedName>
        <fullName evidence="3">Helix-turn-helix domain-containing protein</fullName>
    </submittedName>
</protein>
<proteinExistence type="predicted"/>
<dbReference type="Proteomes" id="UP000638311">
    <property type="component" value="Unassembled WGS sequence"/>
</dbReference>
<organism evidence="3 5">
    <name type="scientific">Bifidobacterium longum</name>
    <dbReference type="NCBI Taxonomy" id="216816"/>
    <lineage>
        <taxon>Bacteria</taxon>
        <taxon>Bacillati</taxon>
        <taxon>Actinomycetota</taxon>
        <taxon>Actinomycetes</taxon>
        <taxon>Bifidobacteriales</taxon>
        <taxon>Bifidobacteriaceae</taxon>
        <taxon>Bifidobacterium</taxon>
    </lineage>
</organism>
<dbReference type="RefSeq" id="WP_101628874.1">
    <property type="nucleotide sequence ID" value="NZ_JADNCO010000003.1"/>
</dbReference>
<accession>A0A2I1J3V4</accession>
<dbReference type="AlphaFoldDB" id="A0A2I1J3V4"/>
<dbReference type="EMBL" id="WXEF01000001">
    <property type="protein sequence ID" value="MZR87786.1"/>
    <property type="molecule type" value="Genomic_DNA"/>
</dbReference>
<dbReference type="SMART" id="SM00530">
    <property type="entry name" value="HTH_XRE"/>
    <property type="match status" value="1"/>
</dbReference>
<dbReference type="Gene3D" id="1.10.260.40">
    <property type="entry name" value="lambda repressor-like DNA-binding domains"/>
    <property type="match status" value="1"/>
</dbReference>
<dbReference type="InterPro" id="IPR013975">
    <property type="entry name" value="Tscrpt_reg_BetR_N"/>
</dbReference>
<sequence length="96" mass="10214">MTAVMEAPRAAEPAAGKADDLQAIVTRNIRVAMALRGVNQKDLAKVLGIATSSMSQKFTGKTLWNLVDIEKASGFFNVKPEALVAGHGFEPWTSGL</sequence>
<reference evidence="3 4" key="1">
    <citation type="journal article" date="2019" name="Nat. Med.">
        <title>A library of human gut bacterial isolates paired with longitudinal multiomics data enables mechanistic microbiome research.</title>
        <authorList>
            <person name="Poyet M."/>
            <person name="Groussin M."/>
            <person name="Gibbons S.M."/>
            <person name="Avila-Pacheco J."/>
            <person name="Jiang X."/>
            <person name="Kearney S.M."/>
            <person name="Perrotta A.R."/>
            <person name="Berdy B."/>
            <person name="Zhao S."/>
            <person name="Lieberman T.D."/>
            <person name="Swanson P.K."/>
            <person name="Smith M."/>
            <person name="Roesemann S."/>
            <person name="Alexander J.E."/>
            <person name="Rich S.A."/>
            <person name="Livny J."/>
            <person name="Vlamakis H."/>
            <person name="Clish C."/>
            <person name="Bullock K."/>
            <person name="Deik A."/>
            <person name="Scott J."/>
            <person name="Pierce K.A."/>
            <person name="Xavier R.J."/>
            <person name="Alm E.J."/>
        </authorList>
    </citation>
    <scope>NUCLEOTIDE SEQUENCE</scope>
    <source>
        <strain evidence="2 4">BIOML-A395</strain>
        <strain evidence="3">BIOML-A409</strain>
    </source>
</reference>
<dbReference type="SUPFAM" id="SSF47413">
    <property type="entry name" value="lambda repressor-like DNA-binding domains"/>
    <property type="match status" value="1"/>
</dbReference>
<evidence type="ECO:0000313" key="5">
    <source>
        <dbReference type="Proteomes" id="UP000638311"/>
    </source>
</evidence>
<dbReference type="EMBL" id="WXDR01000001">
    <property type="protein sequence ID" value="MZU07507.1"/>
    <property type="molecule type" value="Genomic_DNA"/>
</dbReference>
<name>A0A2I1J3V4_BIFLN</name>
<evidence type="ECO:0000313" key="3">
    <source>
        <dbReference type="EMBL" id="MZU07507.1"/>
    </source>
</evidence>
<comment type="caution">
    <text evidence="3">The sequence shown here is derived from an EMBL/GenBank/DDBJ whole genome shotgun (WGS) entry which is preliminary data.</text>
</comment>
<dbReference type="PROSITE" id="PS50943">
    <property type="entry name" value="HTH_CROC1"/>
    <property type="match status" value="1"/>
</dbReference>
<dbReference type="CDD" id="cd00093">
    <property type="entry name" value="HTH_XRE"/>
    <property type="match status" value="1"/>
</dbReference>
<dbReference type="InterPro" id="IPR010982">
    <property type="entry name" value="Lambda_DNA-bd_dom_sf"/>
</dbReference>
<dbReference type="InterPro" id="IPR001387">
    <property type="entry name" value="Cro/C1-type_HTH"/>
</dbReference>